<reference evidence="1 2" key="1">
    <citation type="journal article" date="2015" name="Genome Announc.">
        <title>Expanding the biotechnology potential of lactobacilli through comparative genomics of 213 strains and associated genera.</title>
        <authorList>
            <person name="Sun Z."/>
            <person name="Harris H.M."/>
            <person name="McCann A."/>
            <person name="Guo C."/>
            <person name="Argimon S."/>
            <person name="Zhang W."/>
            <person name="Yang X."/>
            <person name="Jeffery I.B."/>
            <person name="Cooney J.C."/>
            <person name="Kagawa T.F."/>
            <person name="Liu W."/>
            <person name="Song Y."/>
            <person name="Salvetti E."/>
            <person name="Wrobel A."/>
            <person name="Rasinkangas P."/>
            <person name="Parkhill J."/>
            <person name="Rea M.C."/>
            <person name="O'Sullivan O."/>
            <person name="Ritari J."/>
            <person name="Douillard F.P."/>
            <person name="Paul Ross R."/>
            <person name="Yang R."/>
            <person name="Briner A.E."/>
            <person name="Felis G.E."/>
            <person name="de Vos W.M."/>
            <person name="Barrangou R."/>
            <person name="Klaenhammer T.R."/>
            <person name="Caufield P.W."/>
            <person name="Cui Y."/>
            <person name="Zhang H."/>
            <person name="O'Toole P.W."/>
        </authorList>
    </citation>
    <scope>NUCLEOTIDE SEQUENCE [LARGE SCALE GENOMIC DNA]</scope>
    <source>
        <strain evidence="1 2">DSM 22467</strain>
    </source>
</reference>
<organism evidence="1 2">
    <name type="scientific">Levilactobacillus paucivorans</name>
    <dbReference type="NCBI Taxonomy" id="616990"/>
    <lineage>
        <taxon>Bacteria</taxon>
        <taxon>Bacillati</taxon>
        <taxon>Bacillota</taxon>
        <taxon>Bacilli</taxon>
        <taxon>Lactobacillales</taxon>
        <taxon>Lactobacillaceae</taxon>
        <taxon>Levilactobacillus</taxon>
    </lineage>
</organism>
<dbReference type="EMBL" id="JQCA01000043">
    <property type="protein sequence ID" value="KRO04122.1"/>
    <property type="molecule type" value="Genomic_DNA"/>
</dbReference>
<dbReference type="Gene3D" id="3.30.70.1210">
    <property type="entry name" value="Crispr-associated protein, domain 2"/>
    <property type="match status" value="1"/>
</dbReference>
<keyword evidence="2" id="KW-1185">Reference proteome</keyword>
<gene>
    <name evidence="1" type="ORF">IV54_GL001641</name>
</gene>
<dbReference type="CDD" id="cd09727">
    <property type="entry name" value="Cas6_I-E"/>
    <property type="match status" value="1"/>
</dbReference>
<proteinExistence type="predicted"/>
<protein>
    <submittedName>
        <fullName evidence="1">CRISPR associated family protein</fullName>
    </submittedName>
</protein>
<evidence type="ECO:0000313" key="1">
    <source>
        <dbReference type="EMBL" id="KRO04122.1"/>
    </source>
</evidence>
<dbReference type="STRING" id="616990.IV54_GL001641"/>
<comment type="caution">
    <text evidence="1">The sequence shown here is derived from an EMBL/GenBank/DDBJ whole genome shotgun (WGS) entry which is preliminary data.</text>
</comment>
<dbReference type="SMART" id="SM01101">
    <property type="entry name" value="CRISPR_assoc"/>
    <property type="match status" value="1"/>
</dbReference>
<dbReference type="Gene3D" id="3.30.70.1200">
    <property type="entry name" value="Crispr-associated protein, domain 1"/>
    <property type="match status" value="1"/>
</dbReference>
<dbReference type="RefSeq" id="WP_057878172.1">
    <property type="nucleotide sequence ID" value="NZ_JQCA01000043.1"/>
</dbReference>
<dbReference type="PATRIC" id="fig|616990.3.peg.1736"/>
<sequence>MYLSRVEIDVNNRAKTKDLTHLGAYHNWVEQSFPQEIAAGQRTRHLWRIDRLAGKKYLLVLSESVPDLDQLVTYGVAGTAMTKSYDRLLDSIHEGQIFQFRLTANPTYSIIKPGQKQGRVVPHITVAQQRGWLEKRAEKAGFQIVKQESVDSDDPESTLAFDIVNREWPMLHRKAGHGVRLSRVTFEGLLRVADVDEFKQTLTKGLGREKAFGMGLMTVIPEA</sequence>
<dbReference type="Proteomes" id="UP000051906">
    <property type="component" value="Unassembled WGS sequence"/>
</dbReference>
<evidence type="ECO:0000313" key="2">
    <source>
        <dbReference type="Proteomes" id="UP000051906"/>
    </source>
</evidence>
<dbReference type="InterPro" id="IPR010179">
    <property type="entry name" value="CRISPR-assoc_prot_Cse3"/>
</dbReference>
<dbReference type="AlphaFoldDB" id="A0A0R2M0X7"/>
<dbReference type="SUPFAM" id="SSF117987">
    <property type="entry name" value="CRISPR-associated protein"/>
    <property type="match status" value="2"/>
</dbReference>
<dbReference type="OrthoDB" id="9795689at2"/>
<accession>A0A0R2M0X7</accession>
<dbReference type="Pfam" id="PF08798">
    <property type="entry name" value="CRISPR_assoc"/>
    <property type="match status" value="1"/>
</dbReference>
<dbReference type="NCBIfam" id="TIGR01907">
    <property type="entry name" value="casE_Cse3"/>
    <property type="match status" value="1"/>
</dbReference>
<name>A0A0R2M0X7_9LACO</name>